<dbReference type="EMBL" id="CAMXCT010000232">
    <property type="protein sequence ID" value="CAI3975913.1"/>
    <property type="molecule type" value="Genomic_DNA"/>
</dbReference>
<dbReference type="OrthoDB" id="433501at2759"/>
<gene>
    <name evidence="2" type="ORF">C1SCF055_LOCUS4186</name>
</gene>
<sequence length="195" mass="21732">MLALEARCLRFRNVPEGYTSSLMREELEDEGFGPDEVLYLLHDMQQHQTYVFAASARVAQQIVTNFDGRRLERLGPGELPDSGRSTQMGKSGLGGPDGPWWNEAPRPVSPLQRLTRLQLNDNPLVNELMEQYRPWILRLSPQVEELDNETVSEVDRRAALPPAMSMVGMVGMGRAVARRDAGSDAGSVPAEDQKV</sequence>
<feature type="region of interest" description="Disordered" evidence="1">
    <location>
        <begin position="72"/>
        <end position="99"/>
    </location>
</feature>
<evidence type="ECO:0000313" key="3">
    <source>
        <dbReference type="EMBL" id="CAL1129288.1"/>
    </source>
</evidence>
<reference evidence="3" key="2">
    <citation type="submission" date="2024-04" db="EMBL/GenBank/DDBJ databases">
        <authorList>
            <person name="Chen Y."/>
            <person name="Shah S."/>
            <person name="Dougan E. K."/>
            <person name="Thang M."/>
            <person name="Chan C."/>
        </authorList>
    </citation>
    <scope>NUCLEOTIDE SEQUENCE [LARGE SCALE GENOMIC DNA]</scope>
</reference>
<dbReference type="EMBL" id="CAMXCT030000232">
    <property type="protein sequence ID" value="CAL4763225.1"/>
    <property type="molecule type" value="Genomic_DNA"/>
</dbReference>
<evidence type="ECO:0000313" key="4">
    <source>
        <dbReference type="EMBL" id="CAL4763225.1"/>
    </source>
</evidence>
<keyword evidence="5" id="KW-1185">Reference proteome</keyword>
<dbReference type="Proteomes" id="UP001152797">
    <property type="component" value="Unassembled WGS sequence"/>
</dbReference>
<organism evidence="2">
    <name type="scientific">Cladocopium goreaui</name>
    <dbReference type="NCBI Taxonomy" id="2562237"/>
    <lineage>
        <taxon>Eukaryota</taxon>
        <taxon>Sar</taxon>
        <taxon>Alveolata</taxon>
        <taxon>Dinophyceae</taxon>
        <taxon>Suessiales</taxon>
        <taxon>Symbiodiniaceae</taxon>
        <taxon>Cladocopium</taxon>
    </lineage>
</organism>
<accession>A0A9P1BM85</accession>
<evidence type="ECO:0000313" key="5">
    <source>
        <dbReference type="Proteomes" id="UP001152797"/>
    </source>
</evidence>
<proteinExistence type="predicted"/>
<reference evidence="2" key="1">
    <citation type="submission" date="2022-10" db="EMBL/GenBank/DDBJ databases">
        <authorList>
            <person name="Chen Y."/>
            <person name="Dougan E. K."/>
            <person name="Chan C."/>
            <person name="Rhodes N."/>
            <person name="Thang M."/>
        </authorList>
    </citation>
    <scope>NUCLEOTIDE SEQUENCE</scope>
</reference>
<protein>
    <submittedName>
        <fullName evidence="4">RRM domain-containing protein</fullName>
    </submittedName>
</protein>
<dbReference type="InterPro" id="IPR032675">
    <property type="entry name" value="LRR_dom_sf"/>
</dbReference>
<name>A0A9P1BM85_9DINO</name>
<evidence type="ECO:0000313" key="2">
    <source>
        <dbReference type="EMBL" id="CAI3975913.1"/>
    </source>
</evidence>
<evidence type="ECO:0000256" key="1">
    <source>
        <dbReference type="SAM" id="MobiDB-lite"/>
    </source>
</evidence>
<dbReference type="AlphaFoldDB" id="A0A9P1BM85"/>
<dbReference type="Gene3D" id="3.80.10.10">
    <property type="entry name" value="Ribonuclease Inhibitor"/>
    <property type="match status" value="1"/>
</dbReference>
<comment type="caution">
    <text evidence="2">The sequence shown here is derived from an EMBL/GenBank/DDBJ whole genome shotgun (WGS) entry which is preliminary data.</text>
</comment>
<dbReference type="EMBL" id="CAMXCT020000232">
    <property type="protein sequence ID" value="CAL1129288.1"/>
    <property type="molecule type" value="Genomic_DNA"/>
</dbReference>